<dbReference type="InterPro" id="IPR003362">
    <property type="entry name" value="Bact_transf"/>
</dbReference>
<dbReference type="NCBIfam" id="NF045514">
    <property type="entry name" value="glycotran_HepC"/>
    <property type="match status" value="1"/>
</dbReference>
<name>A0A1X4G737_9CYAN</name>
<proteinExistence type="predicted"/>
<feature type="domain" description="Bacterial sugar transferase" evidence="2">
    <location>
        <begin position="118"/>
        <end position="206"/>
    </location>
</feature>
<dbReference type="Proteomes" id="UP000192997">
    <property type="component" value="Unassembled WGS sequence"/>
</dbReference>
<dbReference type="EMBL" id="NBYN01000042">
    <property type="protein sequence ID" value="OSO90835.1"/>
    <property type="molecule type" value="Genomic_DNA"/>
</dbReference>
<feature type="transmembrane region" description="Helical" evidence="1">
    <location>
        <begin position="122"/>
        <end position="145"/>
    </location>
</feature>
<dbReference type="AlphaFoldDB" id="A0A1X4G737"/>
<keyword evidence="1" id="KW-1133">Transmembrane helix</keyword>
<dbReference type="GO" id="GO:0016740">
    <property type="term" value="F:transferase activity"/>
    <property type="evidence" value="ECO:0007669"/>
    <property type="project" value="UniProtKB-KW"/>
</dbReference>
<gene>
    <name evidence="3" type="ORF">B7O87_08475</name>
</gene>
<dbReference type="Pfam" id="PF02397">
    <property type="entry name" value="Bac_transf"/>
    <property type="match status" value="1"/>
</dbReference>
<protein>
    <submittedName>
        <fullName evidence="3">Sugar transferase</fullName>
    </submittedName>
</protein>
<reference evidence="4" key="1">
    <citation type="submission" date="2017-04" db="EMBL/GenBank/DDBJ databases">
        <authorList>
            <person name="Abreu V.A."/>
            <person name="Popin R.V."/>
            <person name="Rigonato J."/>
            <person name="Andreote A.P."/>
            <person name="Schaker P.C."/>
            <person name="Hoff-Risseti C."/>
            <person name="Alvarenga D.O."/>
            <person name="Varani A.M."/>
            <person name="Fiore M.F."/>
        </authorList>
    </citation>
    <scope>NUCLEOTIDE SEQUENCE [LARGE SCALE GENOMIC DNA]</scope>
    <source>
        <strain evidence="4">CENA303</strain>
    </source>
</reference>
<keyword evidence="1" id="KW-0812">Transmembrane</keyword>
<accession>A0A1X4G737</accession>
<keyword evidence="1" id="KW-0472">Membrane</keyword>
<evidence type="ECO:0000313" key="4">
    <source>
        <dbReference type="Proteomes" id="UP000192997"/>
    </source>
</evidence>
<keyword evidence="3" id="KW-0808">Transferase</keyword>
<sequence>MTTSIFPSLQPSSVVSDLSENFAFPSYSLKWRRNQLLVTSSRNYSQIHLPSLNNEQQLINCLKHSTVNLVTIDSKLGTPTLKFWANACEKANKPIYIRPVNKNQPLTIGEDILGILERTIDIFLALFFLSLFSPLIGVIVLLMLLKSPESIFKYEWCTGKKGKLFRLVNFNHNLQQNLPISSLGMRKLRLYRLPELFNILRGETSLFNSKHSKL</sequence>
<evidence type="ECO:0000259" key="2">
    <source>
        <dbReference type="Pfam" id="PF02397"/>
    </source>
</evidence>
<dbReference type="RefSeq" id="WP_085728079.1">
    <property type="nucleotide sequence ID" value="NZ_NBYN01000042.1"/>
</dbReference>
<evidence type="ECO:0000256" key="1">
    <source>
        <dbReference type="SAM" id="Phobius"/>
    </source>
</evidence>
<comment type="caution">
    <text evidence="3">The sequence shown here is derived from an EMBL/GenBank/DDBJ whole genome shotgun (WGS) entry which is preliminary data.</text>
</comment>
<evidence type="ECO:0000313" key="3">
    <source>
        <dbReference type="EMBL" id="OSO90835.1"/>
    </source>
</evidence>
<organism evidence="3 4">
    <name type="scientific">Cylindrospermopsis raciborskii CENA303</name>
    <dbReference type="NCBI Taxonomy" id="1170769"/>
    <lineage>
        <taxon>Bacteria</taxon>
        <taxon>Bacillati</taxon>
        <taxon>Cyanobacteriota</taxon>
        <taxon>Cyanophyceae</taxon>
        <taxon>Nostocales</taxon>
        <taxon>Aphanizomenonaceae</taxon>
        <taxon>Cylindrospermopsis</taxon>
    </lineage>
</organism>